<dbReference type="PANTHER" id="PTHR15271">
    <property type="entry name" value="CHROMATIN ASSEMBLY FACTOR 1 SUBUNIT B"/>
    <property type="match status" value="1"/>
</dbReference>
<feature type="region of interest" description="Disordered" evidence="10">
    <location>
        <begin position="509"/>
        <end position="591"/>
    </location>
</feature>
<dbReference type="KEGG" id="dha:DEHA2F19074g"/>
<dbReference type="VEuPathDB" id="FungiDB:DEHA2F19074g"/>
<dbReference type="InterPro" id="IPR045145">
    <property type="entry name" value="PTHR15271"/>
</dbReference>
<feature type="repeat" description="WD" evidence="9">
    <location>
        <begin position="126"/>
        <end position="167"/>
    </location>
</feature>
<evidence type="ECO:0000256" key="5">
    <source>
        <dbReference type="ARBA" id="ARBA00022763"/>
    </source>
</evidence>
<dbReference type="HOGENOM" id="CLU_010127_3_1_1"/>
<dbReference type="OrthoDB" id="71227at2759"/>
<evidence type="ECO:0000256" key="7">
    <source>
        <dbReference type="ARBA" id="ARBA00023204"/>
    </source>
</evidence>
<feature type="repeat" description="WD" evidence="9">
    <location>
        <begin position="11"/>
        <end position="50"/>
    </location>
</feature>
<proteinExistence type="inferred from homology"/>
<dbReference type="Pfam" id="PF24105">
    <property type="entry name" value="Beta-prop_CAF1B_HIR1"/>
    <property type="match status" value="2"/>
</dbReference>
<evidence type="ECO:0000259" key="11">
    <source>
        <dbReference type="Pfam" id="PF24105"/>
    </source>
</evidence>
<dbReference type="InterPro" id="IPR001680">
    <property type="entry name" value="WD40_rpt"/>
</dbReference>
<dbReference type="AlphaFoldDB" id="Q6BKU7"/>
<reference evidence="12 13" key="1">
    <citation type="journal article" date="2004" name="Nature">
        <title>Genome evolution in yeasts.</title>
        <authorList>
            <consortium name="Genolevures"/>
            <person name="Dujon B."/>
            <person name="Sherman D."/>
            <person name="Fischer G."/>
            <person name="Durrens P."/>
            <person name="Casaregola S."/>
            <person name="Lafontaine I."/>
            <person name="de Montigny J."/>
            <person name="Marck C."/>
            <person name="Neuveglise C."/>
            <person name="Talla E."/>
            <person name="Goffard N."/>
            <person name="Frangeul L."/>
            <person name="Aigle M."/>
            <person name="Anthouard V."/>
            <person name="Babour A."/>
            <person name="Barbe V."/>
            <person name="Barnay S."/>
            <person name="Blanchin S."/>
            <person name="Beckerich J.M."/>
            <person name="Beyne E."/>
            <person name="Bleykasten C."/>
            <person name="Boisrame A."/>
            <person name="Boyer J."/>
            <person name="Cattolico L."/>
            <person name="Confanioleri F."/>
            <person name="de Daruvar A."/>
            <person name="Despons L."/>
            <person name="Fabre E."/>
            <person name="Fairhead C."/>
            <person name="Ferry-Dumazet H."/>
            <person name="Groppi A."/>
            <person name="Hantraye F."/>
            <person name="Hennequin C."/>
            <person name="Jauniaux N."/>
            <person name="Joyet P."/>
            <person name="Kachouri R."/>
            <person name="Kerrest A."/>
            <person name="Koszul R."/>
            <person name="Lemaire M."/>
            <person name="Lesur I."/>
            <person name="Ma L."/>
            <person name="Muller H."/>
            <person name="Nicaud J.M."/>
            <person name="Nikolski M."/>
            <person name="Oztas S."/>
            <person name="Ozier-Kalogeropoulos O."/>
            <person name="Pellenz S."/>
            <person name="Potier S."/>
            <person name="Richard G.F."/>
            <person name="Straub M.L."/>
            <person name="Suleau A."/>
            <person name="Swennene D."/>
            <person name="Tekaia F."/>
            <person name="Wesolowski-Louvel M."/>
            <person name="Westhof E."/>
            <person name="Wirth B."/>
            <person name="Zeniou-Meyer M."/>
            <person name="Zivanovic I."/>
            <person name="Bolotin-Fukuhara M."/>
            <person name="Thierry A."/>
            <person name="Bouchier C."/>
            <person name="Caudron B."/>
            <person name="Scarpelli C."/>
            <person name="Gaillardin C."/>
            <person name="Weissenbach J."/>
            <person name="Wincker P."/>
            <person name="Souciet J.L."/>
        </authorList>
    </citation>
    <scope>NUCLEOTIDE SEQUENCE [LARGE SCALE GENOMIC DNA]</scope>
    <source>
        <strain evidence="13">ATCC 36239 / CBS 767 / BCRC 21394 / JCM 1990 / NBRC 0083 / IGC 2968</strain>
    </source>
</reference>
<comment type="subcellular location">
    <subcellularLocation>
        <location evidence="1">Nucleus</location>
    </subcellularLocation>
</comment>
<dbReference type="InterPro" id="IPR055410">
    <property type="entry name" value="Beta-prop_CAF1B_HIR1"/>
</dbReference>
<dbReference type="RefSeq" id="XP_461174.2">
    <property type="nucleotide sequence ID" value="XM_461174.1"/>
</dbReference>
<dbReference type="InterPro" id="IPR015943">
    <property type="entry name" value="WD40/YVTN_repeat-like_dom_sf"/>
</dbReference>
<evidence type="ECO:0000256" key="3">
    <source>
        <dbReference type="ARBA" id="ARBA00022574"/>
    </source>
</evidence>
<feature type="repeat" description="WD" evidence="9">
    <location>
        <begin position="168"/>
        <end position="209"/>
    </location>
</feature>
<dbReference type="PANTHER" id="PTHR15271:SF4">
    <property type="entry name" value="CHROMATIN ASSEMBLY FACTOR 1 SUBUNIT B"/>
    <property type="match status" value="1"/>
</dbReference>
<evidence type="ECO:0000313" key="12">
    <source>
        <dbReference type="EMBL" id="CAG89559.2"/>
    </source>
</evidence>
<dbReference type="eggNOG" id="KOG1009">
    <property type="taxonomic scope" value="Eukaryota"/>
</dbReference>
<dbReference type="SUPFAM" id="SSF50978">
    <property type="entry name" value="WD40 repeat-like"/>
    <property type="match status" value="1"/>
</dbReference>
<dbReference type="GO" id="GO:0033186">
    <property type="term" value="C:CAF-1 complex"/>
    <property type="evidence" value="ECO:0007669"/>
    <property type="project" value="TreeGrafter"/>
</dbReference>
<evidence type="ECO:0000256" key="4">
    <source>
        <dbReference type="ARBA" id="ARBA00022737"/>
    </source>
</evidence>
<feature type="compositionally biased region" description="Basic and acidic residues" evidence="10">
    <location>
        <begin position="565"/>
        <end position="578"/>
    </location>
</feature>
<keyword evidence="13" id="KW-1185">Reference proteome</keyword>
<dbReference type="GO" id="GO:0006335">
    <property type="term" value="P:DNA replication-dependent chromatin assembly"/>
    <property type="evidence" value="ECO:0007669"/>
    <property type="project" value="InterPro"/>
</dbReference>
<sequence>MIRSSTITVHWHDENQPVYSVDFQPNYEGIKRSSRLVTGGGDNNVRIWKLLYNTETGDNTVEYLTTLRKHTQAVNVVRFDPKGEILATAGDDGTLILWTLSDHIVKEFGAEEDDEVQESWVVKHIFRSSTSEIYDLSWSPDSRFIATGSMDNITRIYNVSTGQQVGQLAEHNHYVQGVAWDPRNEFLATQSADRSVHIYSLKKNEEKNDIQLIPTTYFKITKAELPSSKLSIYDDAQKKSMTEIDNIDELDNEPKESKPATPMSPPSIHSVQNVKSPAKQVKKTLSNDTLPAVRPISTNPKSSIGIKNSLLYHSETLQSFFRRLTFSPDGSLLLTPSGIFKTDSNSKSPNKAEGSEDITNTVYVYIRSGLNKSPICHIPGLKKPAIAISFSPIIYKVNEKSGKKPVFKLPYKMIFAIATQDSVIIYDTVNLKPLGFVSNLHYSTITDLCWNKDGQSIIVSSADGFCSNIAFDNGIFGEVHANSSDNRKFWESNSNSNSNGNGNTIVEQHETEKVDNGKVPTGKDSDKNDKKTIINMLKENEVKLQDPTSSNQSATDKQQFSIDSFRAKPIEKQDSEQLKKKRKIVPTLITK</sequence>
<keyword evidence="7" id="KW-0234">DNA repair</keyword>
<dbReference type="STRING" id="284592.Q6BKU7"/>
<dbReference type="EMBL" id="CR382138">
    <property type="protein sequence ID" value="CAG89559.2"/>
    <property type="molecule type" value="Genomic_DNA"/>
</dbReference>
<evidence type="ECO:0000256" key="6">
    <source>
        <dbReference type="ARBA" id="ARBA00022853"/>
    </source>
</evidence>
<dbReference type="GeneID" id="2903743"/>
<feature type="domain" description="CAF1B/HIR1 beta-propeller" evidence="11">
    <location>
        <begin position="296"/>
        <end position="474"/>
    </location>
</feature>
<keyword evidence="8" id="KW-0539">Nucleus</keyword>
<organism evidence="12 13">
    <name type="scientific">Debaryomyces hansenii (strain ATCC 36239 / CBS 767 / BCRC 21394 / JCM 1990 / NBRC 0083 / IGC 2968)</name>
    <name type="common">Yeast</name>
    <name type="synonym">Torulaspora hansenii</name>
    <dbReference type="NCBI Taxonomy" id="284592"/>
    <lineage>
        <taxon>Eukaryota</taxon>
        <taxon>Fungi</taxon>
        <taxon>Dikarya</taxon>
        <taxon>Ascomycota</taxon>
        <taxon>Saccharomycotina</taxon>
        <taxon>Pichiomycetes</taxon>
        <taxon>Debaryomycetaceae</taxon>
        <taxon>Debaryomyces</taxon>
    </lineage>
</organism>
<evidence type="ECO:0000313" key="13">
    <source>
        <dbReference type="Proteomes" id="UP000000599"/>
    </source>
</evidence>
<accession>Q6BKU7</accession>
<keyword evidence="4" id="KW-0677">Repeat</keyword>
<feature type="compositionally biased region" description="Basic and acidic residues" evidence="10">
    <location>
        <begin position="509"/>
        <end position="544"/>
    </location>
</feature>
<dbReference type="Gene3D" id="2.130.10.10">
    <property type="entry name" value="YVTN repeat-like/Quinoprotein amine dehydrogenase"/>
    <property type="match status" value="2"/>
</dbReference>
<evidence type="ECO:0000256" key="10">
    <source>
        <dbReference type="SAM" id="MobiDB-lite"/>
    </source>
</evidence>
<gene>
    <name evidence="12" type="ordered locus">DEHA2F19074g</name>
</gene>
<dbReference type="GO" id="GO:0006281">
    <property type="term" value="P:DNA repair"/>
    <property type="evidence" value="ECO:0007669"/>
    <property type="project" value="UniProtKB-KW"/>
</dbReference>
<evidence type="ECO:0000256" key="1">
    <source>
        <dbReference type="ARBA" id="ARBA00004123"/>
    </source>
</evidence>
<keyword evidence="6" id="KW-0156">Chromatin regulator</keyword>
<keyword evidence="3 9" id="KW-0853">WD repeat</keyword>
<evidence type="ECO:0000256" key="8">
    <source>
        <dbReference type="ARBA" id="ARBA00023242"/>
    </source>
</evidence>
<dbReference type="SMART" id="SM00320">
    <property type="entry name" value="WD40"/>
    <property type="match status" value="6"/>
</dbReference>
<feature type="domain" description="CAF1B/HIR1 beta-propeller" evidence="11">
    <location>
        <begin position="7"/>
        <end position="235"/>
    </location>
</feature>
<name>Q6BKU7_DEBHA</name>
<dbReference type="InParanoid" id="Q6BKU7"/>
<dbReference type="OMA" id="CIVSNLH"/>
<comment type="similarity">
    <text evidence="2">Belongs to the WD repeat HIR1 family.</text>
</comment>
<protein>
    <submittedName>
        <fullName evidence="12">DEHA2F19074p</fullName>
    </submittedName>
</protein>
<feature type="region of interest" description="Disordered" evidence="10">
    <location>
        <begin position="244"/>
        <end position="297"/>
    </location>
</feature>
<keyword evidence="5" id="KW-0227">DNA damage</keyword>
<feature type="compositionally biased region" description="Polar residues" evidence="10">
    <location>
        <begin position="546"/>
        <end position="562"/>
    </location>
</feature>
<dbReference type="PROSITE" id="PS50082">
    <property type="entry name" value="WD_REPEATS_2"/>
    <property type="match status" value="4"/>
</dbReference>
<evidence type="ECO:0000256" key="2">
    <source>
        <dbReference type="ARBA" id="ARBA00007306"/>
    </source>
</evidence>
<dbReference type="GO" id="GO:0005634">
    <property type="term" value="C:nucleus"/>
    <property type="evidence" value="ECO:0007669"/>
    <property type="project" value="UniProtKB-SubCell"/>
</dbReference>
<feature type="repeat" description="WD" evidence="9">
    <location>
        <begin position="67"/>
        <end position="101"/>
    </location>
</feature>
<dbReference type="GO" id="GO:0006334">
    <property type="term" value="P:nucleosome assembly"/>
    <property type="evidence" value="ECO:0007669"/>
    <property type="project" value="TreeGrafter"/>
</dbReference>
<evidence type="ECO:0000256" key="9">
    <source>
        <dbReference type="PROSITE-ProRule" id="PRU00221"/>
    </source>
</evidence>
<dbReference type="PROSITE" id="PS50294">
    <property type="entry name" value="WD_REPEATS_REGION"/>
    <property type="match status" value="3"/>
</dbReference>
<dbReference type="InterPro" id="IPR036322">
    <property type="entry name" value="WD40_repeat_dom_sf"/>
</dbReference>
<dbReference type="FunCoup" id="Q6BKU7">
    <property type="interactions" value="872"/>
</dbReference>
<dbReference type="Proteomes" id="UP000000599">
    <property type="component" value="Chromosome F"/>
</dbReference>